<accession>A0A6J3MKJ2</accession>
<dbReference type="Gene3D" id="3.90.1200.10">
    <property type="match status" value="1"/>
</dbReference>
<dbReference type="PANTHER" id="PTHR21310">
    <property type="entry name" value="AMINOGLYCOSIDE PHOSPHOTRANSFERASE-RELATED-RELATED"/>
    <property type="match status" value="1"/>
</dbReference>
<sequence length="545" mass="63225">MLSNEIRKIENQVRFHDWADKLYSCRNEKLTNWVTSFHPDKLACRLAHDSVDDDWKGNFNWCVRVIFSNEDSWIVRFPQGGRVAVPDEKVECEVAAIMLIRQHTDIPVPAVKAWGLSHENALGLGPFMMSQFVEGVSLGGILQDPEAKHRSMADNIEDRMLEKIYRQIAKFQLQLASLDFSHIGGLSCSMQRDDESKIITVDKRPLTLRAHSILKLGDVDVLGLSNATFAHATEYFEHITQGNMTHLREQPNSTDDEDDARQRYRYWTAMHKLAPKVLMSEFNNGPFKLICDDFTPANMIVNNAEDLEIIAVIDWEWSYAGPLQLYWSPPRWLLLQQPDYWKKDEERLDRYKHCLFLYLRILEDEEENSPNLISEARPRGSSLIKQAWQDGRIWYHHILLGSFHHISDVPYRELKAVAPELDDLANAVPAQEVEVFVEMKMEQLRTYKADLPKKTEEYLQYVRAYLDKEAEEQYQTARAILAEENEAEVQLFKANPGEGDDDEQLQLFKAKLAKEADAKLHFLKEALEARKERSVPKYMAILEED</sequence>
<dbReference type="GeneID" id="54357236"/>
<protein>
    <recommendedName>
        <fullName evidence="3">Aminoglycoside phosphotransferase domain-containing protein</fullName>
    </recommendedName>
</protein>
<organism evidence="2">
    <name type="scientific">Dissoconium aciculare CBS 342.82</name>
    <dbReference type="NCBI Taxonomy" id="1314786"/>
    <lineage>
        <taxon>Eukaryota</taxon>
        <taxon>Fungi</taxon>
        <taxon>Dikarya</taxon>
        <taxon>Ascomycota</taxon>
        <taxon>Pezizomycotina</taxon>
        <taxon>Dothideomycetes</taxon>
        <taxon>Dothideomycetidae</taxon>
        <taxon>Mycosphaerellales</taxon>
        <taxon>Dissoconiaceae</taxon>
        <taxon>Dissoconium</taxon>
    </lineage>
</organism>
<dbReference type="PANTHER" id="PTHR21310:SF37">
    <property type="entry name" value="AMINOGLYCOSIDE PHOSPHOTRANSFERASE DOMAIN-CONTAINING PROTEIN"/>
    <property type="match status" value="1"/>
</dbReference>
<name>A0A6J3MKJ2_9PEZI</name>
<dbReference type="InterPro" id="IPR051678">
    <property type="entry name" value="AGP_Transferase"/>
</dbReference>
<keyword evidence="1" id="KW-1185">Reference proteome</keyword>
<proteinExistence type="predicted"/>
<dbReference type="InterPro" id="IPR011009">
    <property type="entry name" value="Kinase-like_dom_sf"/>
</dbReference>
<evidence type="ECO:0000313" key="2">
    <source>
        <dbReference type="RefSeq" id="XP_033464518.1"/>
    </source>
</evidence>
<reference evidence="2" key="2">
    <citation type="submission" date="2020-04" db="EMBL/GenBank/DDBJ databases">
        <authorList>
            <consortium name="NCBI Genome Project"/>
        </authorList>
    </citation>
    <scope>NUCLEOTIDE SEQUENCE</scope>
    <source>
        <strain evidence="2">CBS 342.82</strain>
    </source>
</reference>
<gene>
    <name evidence="2" type="ORF">K489DRAFT_17827</name>
</gene>
<reference evidence="2" key="3">
    <citation type="submission" date="2025-08" db="UniProtKB">
        <authorList>
            <consortium name="RefSeq"/>
        </authorList>
    </citation>
    <scope>IDENTIFICATION</scope>
    <source>
        <strain evidence="2">CBS 342.82</strain>
    </source>
</reference>
<dbReference type="Proteomes" id="UP000504637">
    <property type="component" value="Unplaced"/>
</dbReference>
<evidence type="ECO:0000313" key="1">
    <source>
        <dbReference type="Proteomes" id="UP000504637"/>
    </source>
</evidence>
<dbReference type="AlphaFoldDB" id="A0A6J3MKJ2"/>
<evidence type="ECO:0008006" key="3">
    <source>
        <dbReference type="Google" id="ProtNLM"/>
    </source>
</evidence>
<dbReference type="SUPFAM" id="SSF56112">
    <property type="entry name" value="Protein kinase-like (PK-like)"/>
    <property type="match status" value="1"/>
</dbReference>
<reference evidence="2" key="1">
    <citation type="submission" date="2020-01" db="EMBL/GenBank/DDBJ databases">
        <authorList>
            <consortium name="DOE Joint Genome Institute"/>
            <person name="Haridas S."/>
            <person name="Albert R."/>
            <person name="Binder M."/>
            <person name="Bloem J."/>
            <person name="Labutti K."/>
            <person name="Salamov A."/>
            <person name="Andreopoulos B."/>
            <person name="Baker S.E."/>
            <person name="Barry K."/>
            <person name="Bills G."/>
            <person name="Bluhm B.H."/>
            <person name="Cannon C."/>
            <person name="Castanera R."/>
            <person name="Culley D.E."/>
            <person name="Daum C."/>
            <person name="Ezra D."/>
            <person name="Gonzalez J.B."/>
            <person name="Henrissat B."/>
            <person name="Kuo A."/>
            <person name="Liang C."/>
            <person name="Lipzen A."/>
            <person name="Lutzoni F."/>
            <person name="Magnuson J."/>
            <person name="Mondo S."/>
            <person name="Nolan M."/>
            <person name="Ohm R."/>
            <person name="Pangilinan J."/>
            <person name="Park H.-J."/>
            <person name="Ramirez L."/>
            <person name="Alfaro M."/>
            <person name="Sun H."/>
            <person name="Tritt A."/>
            <person name="Yoshinaga Y."/>
            <person name="Zwiers L.-H."/>
            <person name="Turgeon B.G."/>
            <person name="Goodwin S.B."/>
            <person name="Spatafora J.W."/>
            <person name="Crous P.W."/>
            <person name="Grigoriev I.V."/>
        </authorList>
    </citation>
    <scope>NUCLEOTIDE SEQUENCE</scope>
    <source>
        <strain evidence="2">CBS 342.82</strain>
    </source>
</reference>
<dbReference type="RefSeq" id="XP_033464518.1">
    <property type="nucleotide sequence ID" value="XM_033599437.1"/>
</dbReference>
<dbReference type="OrthoDB" id="5412996at2759"/>